<dbReference type="VEuPathDB" id="FungiDB:GGTG_06818"/>
<dbReference type="GO" id="GO:0004497">
    <property type="term" value="F:monooxygenase activity"/>
    <property type="evidence" value="ECO:0007669"/>
    <property type="project" value="UniProtKB-KW"/>
</dbReference>
<dbReference type="EMBL" id="GL385397">
    <property type="protein sequence ID" value="EJT76904.1"/>
    <property type="molecule type" value="Genomic_DNA"/>
</dbReference>
<dbReference type="GO" id="GO:0046872">
    <property type="term" value="F:metal ion binding"/>
    <property type="evidence" value="ECO:0007669"/>
    <property type="project" value="UniProtKB-KW"/>
</dbReference>
<evidence type="ECO:0000313" key="18">
    <source>
        <dbReference type="EnsemblFungi" id="EJT76904"/>
    </source>
</evidence>
<dbReference type="EC" id="1.14.99.56" evidence="15"/>
<evidence type="ECO:0000259" key="16">
    <source>
        <dbReference type="Pfam" id="PF03443"/>
    </source>
</evidence>
<dbReference type="PANTHER" id="PTHR33353">
    <property type="entry name" value="PUTATIVE (AFU_ORTHOLOGUE AFUA_1G12560)-RELATED"/>
    <property type="match status" value="1"/>
</dbReference>
<accession>J3NZX1</accession>
<keyword evidence="12" id="KW-0624">Polysaccharide degradation</keyword>
<comment type="subcellular location">
    <subcellularLocation>
        <location evidence="2">Secreted</location>
    </subcellularLocation>
</comment>
<dbReference type="InterPro" id="IPR005103">
    <property type="entry name" value="AA9_LPMO"/>
</dbReference>
<dbReference type="GeneID" id="20347276"/>
<reference evidence="17" key="3">
    <citation type="submission" date="2010-09" db="EMBL/GenBank/DDBJ databases">
        <title>Annotation of Gaeumannomyces graminis var. tritici R3-111a-1.</title>
        <authorList>
            <consortium name="The Broad Institute Genome Sequencing Platform"/>
            <person name="Ma L.-J."/>
            <person name="Dead R."/>
            <person name="Young S.K."/>
            <person name="Zeng Q."/>
            <person name="Gargeya S."/>
            <person name="Fitzgerald M."/>
            <person name="Haas B."/>
            <person name="Abouelleil A."/>
            <person name="Alvarado L."/>
            <person name="Arachchi H.M."/>
            <person name="Berlin A."/>
            <person name="Brown A."/>
            <person name="Chapman S.B."/>
            <person name="Chen Z."/>
            <person name="Dunbar C."/>
            <person name="Freedman E."/>
            <person name="Gearin G."/>
            <person name="Gellesch M."/>
            <person name="Goldberg J."/>
            <person name="Griggs A."/>
            <person name="Gujja S."/>
            <person name="Heiman D."/>
            <person name="Howarth C."/>
            <person name="Larson L."/>
            <person name="Lui A."/>
            <person name="MacDonald P.J.P."/>
            <person name="Mehta T."/>
            <person name="Montmayeur A."/>
            <person name="Murphy C."/>
            <person name="Neiman D."/>
            <person name="Pearson M."/>
            <person name="Priest M."/>
            <person name="Roberts A."/>
            <person name="Saif S."/>
            <person name="Shea T."/>
            <person name="Shenoy N."/>
            <person name="Sisk P."/>
            <person name="Stolte C."/>
            <person name="Sykes S."/>
            <person name="Yandava C."/>
            <person name="Wortman J."/>
            <person name="Nusbaum C."/>
            <person name="Birren B."/>
        </authorList>
    </citation>
    <scope>NUCLEOTIDE SEQUENCE</scope>
    <source>
        <strain evidence="17">R3-111a-1</strain>
    </source>
</reference>
<evidence type="ECO:0000313" key="19">
    <source>
        <dbReference type="Proteomes" id="UP000006039"/>
    </source>
</evidence>
<evidence type="ECO:0000256" key="9">
    <source>
        <dbReference type="ARBA" id="ARBA00023033"/>
    </source>
</evidence>
<keyword evidence="11" id="KW-0119">Carbohydrate metabolism</keyword>
<reference evidence="19" key="1">
    <citation type="submission" date="2010-07" db="EMBL/GenBank/DDBJ databases">
        <title>The genome sequence of Gaeumannomyces graminis var. tritici strain R3-111a-1.</title>
        <authorList>
            <consortium name="The Broad Institute Genome Sequencing Platform"/>
            <person name="Ma L.-J."/>
            <person name="Dead R."/>
            <person name="Young S."/>
            <person name="Zeng Q."/>
            <person name="Koehrsen M."/>
            <person name="Alvarado L."/>
            <person name="Berlin A."/>
            <person name="Chapman S.B."/>
            <person name="Chen Z."/>
            <person name="Freedman E."/>
            <person name="Gellesch M."/>
            <person name="Goldberg J."/>
            <person name="Griggs A."/>
            <person name="Gujja S."/>
            <person name="Heilman E.R."/>
            <person name="Heiman D."/>
            <person name="Hepburn T."/>
            <person name="Howarth C."/>
            <person name="Jen D."/>
            <person name="Larson L."/>
            <person name="Mehta T."/>
            <person name="Neiman D."/>
            <person name="Pearson M."/>
            <person name="Roberts A."/>
            <person name="Saif S."/>
            <person name="Shea T."/>
            <person name="Shenoy N."/>
            <person name="Sisk P."/>
            <person name="Stolte C."/>
            <person name="Sykes S."/>
            <person name="Walk T."/>
            <person name="White J."/>
            <person name="Yandava C."/>
            <person name="Haas B."/>
            <person name="Nusbaum C."/>
            <person name="Birren B."/>
        </authorList>
    </citation>
    <scope>NUCLEOTIDE SEQUENCE [LARGE SCALE GENOMIC DNA]</scope>
    <source>
        <strain evidence="19">R3-111a-1</strain>
    </source>
</reference>
<dbReference type="OrthoDB" id="5558646at2759"/>
<evidence type="ECO:0000256" key="13">
    <source>
        <dbReference type="ARBA" id="ARBA00044502"/>
    </source>
</evidence>
<keyword evidence="7" id="KW-0560">Oxidoreductase</keyword>
<evidence type="ECO:0000256" key="7">
    <source>
        <dbReference type="ARBA" id="ARBA00023002"/>
    </source>
</evidence>
<evidence type="ECO:0000256" key="15">
    <source>
        <dbReference type="ARBA" id="ARBA00047174"/>
    </source>
</evidence>
<keyword evidence="9" id="KW-0503">Monooxygenase</keyword>
<evidence type="ECO:0000256" key="11">
    <source>
        <dbReference type="ARBA" id="ARBA00023277"/>
    </source>
</evidence>
<dbReference type="Gene3D" id="2.70.50.70">
    <property type="match status" value="1"/>
</dbReference>
<reference evidence="18" key="4">
    <citation type="journal article" date="2015" name="G3 (Bethesda)">
        <title>Genome sequences of three phytopathogenic species of the Magnaporthaceae family of fungi.</title>
        <authorList>
            <person name="Okagaki L.H."/>
            <person name="Nunes C.C."/>
            <person name="Sailsbery J."/>
            <person name="Clay B."/>
            <person name="Brown D."/>
            <person name="John T."/>
            <person name="Oh Y."/>
            <person name="Young N."/>
            <person name="Fitzgerald M."/>
            <person name="Haas B.J."/>
            <person name="Zeng Q."/>
            <person name="Young S."/>
            <person name="Adiconis X."/>
            <person name="Fan L."/>
            <person name="Levin J.Z."/>
            <person name="Mitchell T.K."/>
            <person name="Okubara P.A."/>
            <person name="Farman M.L."/>
            <person name="Kohn L.M."/>
            <person name="Birren B."/>
            <person name="Ma L.-J."/>
            <person name="Dean R.A."/>
        </authorList>
    </citation>
    <scope>NUCLEOTIDE SEQUENCE</scope>
    <source>
        <strain evidence="18">R3-111a-1</strain>
    </source>
</reference>
<keyword evidence="6" id="KW-0136">Cellulose degradation</keyword>
<dbReference type="eggNOG" id="ENOG502SJGH">
    <property type="taxonomic scope" value="Eukaryota"/>
</dbReference>
<keyword evidence="3" id="KW-0964">Secreted</keyword>
<gene>
    <name evidence="18" type="primary">20347276</name>
    <name evidence="17" type="ORF">GGTG_06818</name>
</gene>
<dbReference type="AlphaFoldDB" id="J3NZX1"/>
<evidence type="ECO:0000256" key="8">
    <source>
        <dbReference type="ARBA" id="ARBA00023008"/>
    </source>
</evidence>
<evidence type="ECO:0000256" key="2">
    <source>
        <dbReference type="ARBA" id="ARBA00004613"/>
    </source>
</evidence>
<comment type="similarity">
    <text evidence="13">Belongs to the polysaccharide monooxygenase AA9 family.</text>
</comment>
<dbReference type="EnsemblFungi" id="EJT76904">
    <property type="protein sequence ID" value="EJT76904"/>
    <property type="gene ID" value="GGTG_06818"/>
</dbReference>
<protein>
    <recommendedName>
        <fullName evidence="15">lytic cellulose monooxygenase (C4-dehydrogenating)</fullName>
        <ecNumber evidence="15">1.14.99.56</ecNumber>
    </recommendedName>
</protein>
<dbReference type="RefSeq" id="XP_009222904.1">
    <property type="nucleotide sequence ID" value="XM_009224640.1"/>
</dbReference>
<keyword evidence="8" id="KW-0186">Copper</keyword>
<keyword evidence="5" id="KW-0732">Signal</keyword>
<proteinExistence type="inferred from homology"/>
<dbReference type="Proteomes" id="UP000006039">
    <property type="component" value="Unassembled WGS sequence"/>
</dbReference>
<reference evidence="18" key="5">
    <citation type="submission" date="2018-04" db="UniProtKB">
        <authorList>
            <consortium name="EnsemblFungi"/>
        </authorList>
    </citation>
    <scope>IDENTIFICATION</scope>
    <source>
        <strain evidence="18">R3-111a-1</strain>
    </source>
</reference>
<sequence length="196" mass="21759">MIKNTAYNLEMRLQRINEKLARITADGRESIFNVGYMLLSRRLTNQTKGQAQGTRSSGRIPALLVSERAIGGRAYMYAPGRCEALRVVVMLSAGGCRKRGKADFGGGWLKIQEDGLPAGRSGLWGTEKVIQGQGRHKVRIAQCIAPGQYLFRAEMLALHGASSPGGAQFYIGVRPNQRCRRHRHQDPHHRQLPGRL</sequence>
<dbReference type="PANTHER" id="PTHR33353:SF18">
    <property type="entry name" value="ENDOGLUCANASE II"/>
    <property type="match status" value="1"/>
</dbReference>
<dbReference type="STRING" id="644352.J3NZX1"/>
<dbReference type="InterPro" id="IPR049892">
    <property type="entry name" value="AA9"/>
</dbReference>
<evidence type="ECO:0000256" key="5">
    <source>
        <dbReference type="ARBA" id="ARBA00022729"/>
    </source>
</evidence>
<name>J3NZX1_GAET3</name>
<comment type="cofactor">
    <cofactor evidence="1">
        <name>Cu(2+)</name>
        <dbReference type="ChEBI" id="CHEBI:29036"/>
    </cofactor>
</comment>
<comment type="catalytic activity">
    <reaction evidence="14">
        <text>[(1-&gt;4)-beta-D-glucosyl]n+m + reduced acceptor + O2 = 4-dehydro-beta-D-glucosyl-[(1-&gt;4)-beta-D-glucosyl]n-1 + [(1-&gt;4)-beta-D-glucosyl]m + acceptor + H2O.</text>
        <dbReference type="EC" id="1.14.99.56"/>
    </reaction>
</comment>
<dbReference type="HOGENOM" id="CLU_1390308_0_0_1"/>
<keyword evidence="4" id="KW-0479">Metal-binding</keyword>
<evidence type="ECO:0000256" key="12">
    <source>
        <dbReference type="ARBA" id="ARBA00023326"/>
    </source>
</evidence>
<keyword evidence="19" id="KW-1185">Reference proteome</keyword>
<organism evidence="17">
    <name type="scientific">Gaeumannomyces tritici (strain R3-111a-1)</name>
    <name type="common">Wheat and barley take-all root rot fungus</name>
    <name type="synonym">Gaeumannomyces graminis var. tritici</name>
    <dbReference type="NCBI Taxonomy" id="644352"/>
    <lineage>
        <taxon>Eukaryota</taxon>
        <taxon>Fungi</taxon>
        <taxon>Dikarya</taxon>
        <taxon>Ascomycota</taxon>
        <taxon>Pezizomycotina</taxon>
        <taxon>Sordariomycetes</taxon>
        <taxon>Sordariomycetidae</taxon>
        <taxon>Magnaporthales</taxon>
        <taxon>Magnaporthaceae</taxon>
        <taxon>Gaeumannomyces</taxon>
    </lineage>
</organism>
<evidence type="ECO:0000256" key="6">
    <source>
        <dbReference type="ARBA" id="ARBA00023001"/>
    </source>
</evidence>
<evidence type="ECO:0000256" key="14">
    <source>
        <dbReference type="ARBA" id="ARBA00045077"/>
    </source>
</evidence>
<evidence type="ECO:0000256" key="3">
    <source>
        <dbReference type="ARBA" id="ARBA00022525"/>
    </source>
</evidence>
<reference evidence="17" key="2">
    <citation type="submission" date="2010-07" db="EMBL/GenBank/DDBJ databases">
        <authorList>
            <consortium name="The Broad Institute Genome Sequencing Platform"/>
            <consortium name="Broad Institute Genome Sequencing Center for Infectious Disease"/>
            <person name="Ma L.-J."/>
            <person name="Dead R."/>
            <person name="Young S."/>
            <person name="Zeng Q."/>
            <person name="Koehrsen M."/>
            <person name="Alvarado L."/>
            <person name="Berlin A."/>
            <person name="Chapman S.B."/>
            <person name="Chen Z."/>
            <person name="Freedman E."/>
            <person name="Gellesch M."/>
            <person name="Goldberg J."/>
            <person name="Griggs A."/>
            <person name="Gujja S."/>
            <person name="Heilman E.R."/>
            <person name="Heiman D."/>
            <person name="Hepburn T."/>
            <person name="Howarth C."/>
            <person name="Jen D."/>
            <person name="Larson L."/>
            <person name="Mehta T."/>
            <person name="Neiman D."/>
            <person name="Pearson M."/>
            <person name="Roberts A."/>
            <person name="Saif S."/>
            <person name="Shea T."/>
            <person name="Shenoy N."/>
            <person name="Sisk P."/>
            <person name="Stolte C."/>
            <person name="Sykes S."/>
            <person name="Walk T."/>
            <person name="White J."/>
            <person name="Yandava C."/>
            <person name="Haas B."/>
            <person name="Nusbaum C."/>
            <person name="Birren B."/>
        </authorList>
    </citation>
    <scope>NUCLEOTIDE SEQUENCE</scope>
    <source>
        <strain evidence="17">R3-111a-1</strain>
    </source>
</reference>
<dbReference type="Pfam" id="PF03443">
    <property type="entry name" value="AA9"/>
    <property type="match status" value="1"/>
</dbReference>
<evidence type="ECO:0000256" key="1">
    <source>
        <dbReference type="ARBA" id="ARBA00001973"/>
    </source>
</evidence>
<evidence type="ECO:0000256" key="4">
    <source>
        <dbReference type="ARBA" id="ARBA00022723"/>
    </source>
</evidence>
<dbReference type="GO" id="GO:0030245">
    <property type="term" value="P:cellulose catabolic process"/>
    <property type="evidence" value="ECO:0007669"/>
    <property type="project" value="UniProtKB-KW"/>
</dbReference>
<feature type="domain" description="Auxiliary Activity family 9 catalytic" evidence="16">
    <location>
        <begin position="105"/>
        <end position="171"/>
    </location>
</feature>
<evidence type="ECO:0000256" key="10">
    <source>
        <dbReference type="ARBA" id="ARBA00023157"/>
    </source>
</evidence>
<dbReference type="GO" id="GO:0005576">
    <property type="term" value="C:extracellular region"/>
    <property type="evidence" value="ECO:0007669"/>
    <property type="project" value="UniProtKB-SubCell"/>
</dbReference>
<evidence type="ECO:0000313" key="17">
    <source>
        <dbReference type="EMBL" id="EJT76904.1"/>
    </source>
</evidence>
<keyword evidence="10" id="KW-1015">Disulfide bond</keyword>